<name>A0ABT9SXE1_9GAMM</name>
<evidence type="ECO:0000256" key="2">
    <source>
        <dbReference type="ARBA" id="ARBA00022801"/>
    </source>
</evidence>
<dbReference type="InterPro" id="IPR029058">
    <property type="entry name" value="AB_hydrolase_fold"/>
</dbReference>
<gene>
    <name evidence="4" type="ORF">J2T07_001850</name>
</gene>
<dbReference type="PANTHER" id="PTHR43798">
    <property type="entry name" value="MONOACYLGLYCEROL LIPASE"/>
    <property type="match status" value="1"/>
</dbReference>
<evidence type="ECO:0000256" key="1">
    <source>
        <dbReference type="ARBA" id="ARBA00008645"/>
    </source>
</evidence>
<comment type="similarity">
    <text evidence="1">Belongs to the AB hydrolase superfamily.</text>
</comment>
<comment type="caution">
    <text evidence="4">The sequence shown here is derived from an EMBL/GenBank/DDBJ whole genome shotgun (WGS) entry which is preliminary data.</text>
</comment>
<keyword evidence="5" id="KW-1185">Reference proteome</keyword>
<reference evidence="4 5" key="1">
    <citation type="submission" date="2023-07" db="EMBL/GenBank/DDBJ databases">
        <title>Sorghum-associated microbial communities from plants grown in Nebraska, USA.</title>
        <authorList>
            <person name="Schachtman D."/>
        </authorList>
    </citation>
    <scope>NUCLEOTIDE SEQUENCE [LARGE SCALE GENOMIC DNA]</scope>
    <source>
        <strain evidence="4 5">CC60</strain>
    </source>
</reference>
<evidence type="ECO:0000313" key="5">
    <source>
        <dbReference type="Proteomes" id="UP001237737"/>
    </source>
</evidence>
<dbReference type="SUPFAM" id="SSF53474">
    <property type="entry name" value="alpha/beta-Hydrolases"/>
    <property type="match status" value="1"/>
</dbReference>
<dbReference type="InterPro" id="IPR050266">
    <property type="entry name" value="AB_hydrolase_sf"/>
</dbReference>
<dbReference type="Pfam" id="PF00561">
    <property type="entry name" value="Abhydrolase_1"/>
    <property type="match status" value="1"/>
</dbReference>
<dbReference type="PRINTS" id="PR00111">
    <property type="entry name" value="ABHYDROLASE"/>
</dbReference>
<evidence type="ECO:0000259" key="3">
    <source>
        <dbReference type="Pfam" id="PF00561"/>
    </source>
</evidence>
<organism evidence="4 5">
    <name type="scientific">Luteibacter jiangsuensis</name>
    <dbReference type="NCBI Taxonomy" id="637577"/>
    <lineage>
        <taxon>Bacteria</taxon>
        <taxon>Pseudomonadati</taxon>
        <taxon>Pseudomonadota</taxon>
        <taxon>Gammaproteobacteria</taxon>
        <taxon>Lysobacterales</taxon>
        <taxon>Rhodanobacteraceae</taxon>
        <taxon>Luteibacter</taxon>
    </lineage>
</organism>
<dbReference type="Gene3D" id="3.40.50.1820">
    <property type="entry name" value="alpha/beta hydrolase"/>
    <property type="match status" value="1"/>
</dbReference>
<proteinExistence type="inferred from homology"/>
<dbReference type="RefSeq" id="WP_306849213.1">
    <property type="nucleotide sequence ID" value="NZ_JAUSSK010000002.1"/>
</dbReference>
<accession>A0ABT9SXE1</accession>
<dbReference type="EMBL" id="JAUSSK010000002">
    <property type="protein sequence ID" value="MDQ0009673.1"/>
    <property type="molecule type" value="Genomic_DNA"/>
</dbReference>
<feature type="domain" description="AB hydrolase-1" evidence="3">
    <location>
        <begin position="25"/>
        <end position="124"/>
    </location>
</feature>
<dbReference type="Proteomes" id="UP001237737">
    <property type="component" value="Unassembled WGS sequence"/>
</dbReference>
<protein>
    <submittedName>
        <fullName evidence="4">Pimeloyl-ACP methyl ester carboxylesterase</fullName>
    </submittedName>
</protein>
<evidence type="ECO:0000313" key="4">
    <source>
        <dbReference type="EMBL" id="MDQ0009673.1"/>
    </source>
</evidence>
<sequence>MRELKVSIPGLELAALSWGEPDAQPLVMLHGWLDNAASFALLAPHLAGRFHVIALDLPGHGHSRHLPEGTVYQHVDYARAVLAAVDALALPRFHLLGHSLGAGVATMVAIAAPERIRGLALVEGLGPLGDDGSRTLDRFREAMAVKAHGGNRPLRVFPSIDDAARARALASGLDASLARHIVERGLREVAGGYSWRSDPRLSRPTAIRLAETQVMALLLGLAAPTSLLLARPHAPYLEPEAMQVRIDCVADIRVTHMDGGHHLHLERPADVASWLHTAL</sequence>
<keyword evidence="2" id="KW-0378">Hydrolase</keyword>
<dbReference type="InterPro" id="IPR000073">
    <property type="entry name" value="AB_hydrolase_1"/>
</dbReference>
<dbReference type="PANTHER" id="PTHR43798:SF14">
    <property type="entry name" value="SERINE HYDROLASE-LIKE PROTEIN DDB_G0286239"/>
    <property type="match status" value="1"/>
</dbReference>